<dbReference type="RefSeq" id="WP_346177222.1">
    <property type="nucleotide sequence ID" value="NZ_BAAASD010000029.1"/>
</dbReference>
<reference evidence="2 3" key="1">
    <citation type="journal article" date="2019" name="Int. J. Syst. Evol. Microbiol.">
        <title>The Global Catalogue of Microorganisms (GCM) 10K type strain sequencing project: providing services to taxonomists for standard genome sequencing and annotation.</title>
        <authorList>
            <consortium name="The Broad Institute Genomics Platform"/>
            <consortium name="The Broad Institute Genome Sequencing Center for Infectious Disease"/>
            <person name="Wu L."/>
            <person name="Ma J."/>
        </authorList>
    </citation>
    <scope>NUCLEOTIDE SEQUENCE [LARGE SCALE GENOMIC DNA]</scope>
    <source>
        <strain evidence="2 3">JCM 4316</strain>
    </source>
</reference>
<dbReference type="EMBL" id="BAAASD010000029">
    <property type="protein sequence ID" value="GAA2359391.1"/>
    <property type="molecule type" value="Genomic_DNA"/>
</dbReference>
<dbReference type="Proteomes" id="UP001500253">
    <property type="component" value="Unassembled WGS sequence"/>
</dbReference>
<evidence type="ECO:0000256" key="1">
    <source>
        <dbReference type="SAM" id="Phobius"/>
    </source>
</evidence>
<evidence type="ECO:0000313" key="2">
    <source>
        <dbReference type="EMBL" id="GAA2359391.1"/>
    </source>
</evidence>
<proteinExistence type="predicted"/>
<sequence length="78" mass="8179">MDTAVVASLIAGLGASVGRLLVVWLRERAAVQRLRVSEQGLCHRVSGLPPGSRLSEHSPGRGEVVVEVGACKEVGPHD</sequence>
<evidence type="ECO:0000313" key="3">
    <source>
        <dbReference type="Proteomes" id="UP001500253"/>
    </source>
</evidence>
<keyword evidence="1" id="KW-1133">Transmembrane helix</keyword>
<keyword evidence="1" id="KW-0472">Membrane</keyword>
<gene>
    <name evidence="2" type="ORF">GCM10010246_56860</name>
</gene>
<keyword evidence="3" id="KW-1185">Reference proteome</keyword>
<name>A0ABN3GS34_9ACTN</name>
<accession>A0ABN3GS34</accession>
<feature type="transmembrane region" description="Helical" evidence="1">
    <location>
        <begin position="6"/>
        <end position="25"/>
    </location>
</feature>
<organism evidence="2 3">
    <name type="scientific">Streptomyces cuspidosporus</name>
    <dbReference type="NCBI Taxonomy" id="66882"/>
    <lineage>
        <taxon>Bacteria</taxon>
        <taxon>Bacillati</taxon>
        <taxon>Actinomycetota</taxon>
        <taxon>Actinomycetes</taxon>
        <taxon>Kitasatosporales</taxon>
        <taxon>Streptomycetaceae</taxon>
        <taxon>Streptomyces</taxon>
    </lineage>
</organism>
<keyword evidence="1" id="KW-0812">Transmembrane</keyword>
<protein>
    <submittedName>
        <fullName evidence="2">Uncharacterized protein</fullName>
    </submittedName>
</protein>
<comment type="caution">
    <text evidence="2">The sequence shown here is derived from an EMBL/GenBank/DDBJ whole genome shotgun (WGS) entry which is preliminary data.</text>
</comment>